<keyword evidence="3" id="KW-1185">Reference proteome</keyword>
<dbReference type="AlphaFoldDB" id="A0A6M8BDD2"/>
<dbReference type="RefSeq" id="WP_172356057.1">
    <property type="nucleotide sequence ID" value="NZ_CP053661.1"/>
</dbReference>
<feature type="compositionally biased region" description="Polar residues" evidence="1">
    <location>
        <begin position="37"/>
        <end position="48"/>
    </location>
</feature>
<accession>A0A6M8BDD2</accession>
<organism evidence="2 3">
    <name type="scientific">Thermoleptolyngbya sichuanensis A183</name>
    <dbReference type="NCBI Taxonomy" id="2737172"/>
    <lineage>
        <taxon>Bacteria</taxon>
        <taxon>Bacillati</taxon>
        <taxon>Cyanobacteriota</taxon>
        <taxon>Cyanophyceae</taxon>
        <taxon>Oculatellales</taxon>
        <taxon>Oculatellaceae</taxon>
        <taxon>Thermoleptolyngbya</taxon>
        <taxon>Thermoleptolyngbya sichuanensis</taxon>
    </lineage>
</organism>
<evidence type="ECO:0000313" key="2">
    <source>
        <dbReference type="EMBL" id="QKD82867.1"/>
    </source>
</evidence>
<name>A0A6M8BDD2_9CYAN</name>
<feature type="region of interest" description="Disordered" evidence="1">
    <location>
        <begin position="1"/>
        <end position="50"/>
    </location>
</feature>
<protein>
    <submittedName>
        <fullName evidence="2">Uncharacterized protein</fullName>
    </submittedName>
</protein>
<sequence>MEGAEVGQSNGRGVASAPKEESVSDVANTVKPEETTPAENTSDVTALSVQPRKKAGELSGYVGDRPVGPAQMEVYENFSVAGLRPIAAGKLEVYGTILNNRPIEASNLQVLDDVLPGQRPVFATDLLVRDDLTLPGGRPIVASDPRLLEASLLPGGRPIASNDVANETGDVLMGFID</sequence>
<dbReference type="KEGG" id="theu:HPC62_12330"/>
<evidence type="ECO:0000313" key="3">
    <source>
        <dbReference type="Proteomes" id="UP000505210"/>
    </source>
</evidence>
<evidence type="ECO:0000256" key="1">
    <source>
        <dbReference type="SAM" id="MobiDB-lite"/>
    </source>
</evidence>
<gene>
    <name evidence="2" type="ORF">HPC62_12330</name>
</gene>
<dbReference type="Proteomes" id="UP000505210">
    <property type="component" value="Chromosome"/>
</dbReference>
<proteinExistence type="predicted"/>
<reference evidence="2 3" key="1">
    <citation type="submission" date="2020-05" db="EMBL/GenBank/DDBJ databases">
        <title>Complete genome sequence of of a novel Thermoleptolyngbya strain isolated from hot springs of Ganzi, Sichuan China.</title>
        <authorList>
            <person name="Tang J."/>
            <person name="Daroch M."/>
            <person name="Li L."/>
            <person name="Waleron K."/>
            <person name="Waleron M."/>
            <person name="Waleron M."/>
        </authorList>
    </citation>
    <scope>NUCLEOTIDE SEQUENCE [LARGE SCALE GENOMIC DNA]</scope>
    <source>
        <strain evidence="2 3">PKUAC-SCTA183</strain>
    </source>
</reference>
<dbReference type="EMBL" id="CP053661">
    <property type="protein sequence ID" value="QKD82867.1"/>
    <property type="molecule type" value="Genomic_DNA"/>
</dbReference>